<evidence type="ECO:0000256" key="1">
    <source>
        <dbReference type="ARBA" id="ARBA00010613"/>
    </source>
</evidence>
<dbReference type="InterPro" id="IPR003010">
    <property type="entry name" value="C-N_Hydrolase"/>
</dbReference>
<name>A0A1I3KPA0_9RHOB</name>
<feature type="domain" description="CN hydrolase" evidence="3">
    <location>
        <begin position="5"/>
        <end position="265"/>
    </location>
</feature>
<proteinExistence type="inferred from homology"/>
<dbReference type="InterPro" id="IPR045254">
    <property type="entry name" value="Nit1/2_C-N_Hydrolase"/>
</dbReference>
<dbReference type="Pfam" id="PF00795">
    <property type="entry name" value="CN_hydrolase"/>
    <property type="match status" value="1"/>
</dbReference>
<dbReference type="PROSITE" id="PS01227">
    <property type="entry name" value="UPF0012"/>
    <property type="match status" value="1"/>
</dbReference>
<dbReference type="Proteomes" id="UP000199377">
    <property type="component" value="Unassembled WGS sequence"/>
</dbReference>
<accession>A0A1I3KPA0</accession>
<organism evidence="4 5">
    <name type="scientific">Albimonas pacifica</name>
    <dbReference type="NCBI Taxonomy" id="1114924"/>
    <lineage>
        <taxon>Bacteria</taxon>
        <taxon>Pseudomonadati</taxon>
        <taxon>Pseudomonadota</taxon>
        <taxon>Alphaproteobacteria</taxon>
        <taxon>Rhodobacterales</taxon>
        <taxon>Paracoccaceae</taxon>
        <taxon>Albimonas</taxon>
    </lineage>
</organism>
<dbReference type="PANTHER" id="PTHR23088:SF27">
    <property type="entry name" value="DEAMINATED GLUTATHIONE AMIDASE"/>
    <property type="match status" value="1"/>
</dbReference>
<reference evidence="4 5" key="1">
    <citation type="submission" date="2016-10" db="EMBL/GenBank/DDBJ databases">
        <authorList>
            <person name="de Groot N.N."/>
        </authorList>
    </citation>
    <scope>NUCLEOTIDE SEQUENCE [LARGE SCALE GENOMIC DNA]</scope>
    <source>
        <strain evidence="4 5">CGMCC 1.11030</strain>
    </source>
</reference>
<dbReference type="PANTHER" id="PTHR23088">
    <property type="entry name" value="NITRILASE-RELATED"/>
    <property type="match status" value="1"/>
</dbReference>
<keyword evidence="5" id="KW-1185">Reference proteome</keyword>
<dbReference type="InterPro" id="IPR001110">
    <property type="entry name" value="UPF0012_CS"/>
</dbReference>
<dbReference type="SUPFAM" id="SSF56317">
    <property type="entry name" value="Carbon-nitrogen hydrolase"/>
    <property type="match status" value="1"/>
</dbReference>
<protein>
    <submittedName>
        <fullName evidence="4">Predicted amidohydrolase</fullName>
    </submittedName>
</protein>
<comment type="similarity">
    <text evidence="1">Belongs to the carbon-nitrogen hydrolase superfamily. NIT1/NIT2 family.</text>
</comment>
<evidence type="ECO:0000313" key="5">
    <source>
        <dbReference type="Proteomes" id="UP000199377"/>
    </source>
</evidence>
<dbReference type="AlphaFoldDB" id="A0A1I3KPA0"/>
<dbReference type="CDD" id="cd07572">
    <property type="entry name" value="nit"/>
    <property type="match status" value="1"/>
</dbReference>
<dbReference type="STRING" id="1114924.SAMN05216258_10938"/>
<evidence type="ECO:0000313" key="4">
    <source>
        <dbReference type="EMBL" id="SFI74267.1"/>
    </source>
</evidence>
<dbReference type="GO" id="GO:0016811">
    <property type="term" value="F:hydrolase activity, acting on carbon-nitrogen (but not peptide) bonds, in linear amides"/>
    <property type="evidence" value="ECO:0007669"/>
    <property type="project" value="InterPro"/>
</dbReference>
<dbReference type="InterPro" id="IPR036526">
    <property type="entry name" value="C-N_Hydrolase_sf"/>
</dbReference>
<dbReference type="Gene3D" id="3.60.110.10">
    <property type="entry name" value="Carbon-nitrogen hydrolase"/>
    <property type="match status" value="1"/>
</dbReference>
<sequence length="287" mass="30418">MAGTLRVALIQTCASDVPAQNLAATSALIREAAARGAQLALTPEVTNMVTFSRALQAEVLKPEEADESLAGYRALAAELGIWILVGSLALKAPPEEGFPKGRFVNRSFLIDAAGGIVARYDKIHMFDVEVGEGESYRESAAYRPGGQAVVADTPWGRIGMTICYDLRFPALYRALAEAGAEILTIPSAFTQPTGAAHWEPLMRARAIETGCFVLAPASTGTHPMVAVAEGRQRRTYGHSMAVAPWGEVLADAGEEIGATLVDLDLAEVAKARGRVPSLANARDFAKP</sequence>
<gene>
    <name evidence="4" type="ORF">SAMN05216258_10938</name>
</gene>
<dbReference type="PROSITE" id="PS50263">
    <property type="entry name" value="CN_HYDROLASE"/>
    <property type="match status" value="1"/>
</dbReference>
<evidence type="ECO:0000256" key="2">
    <source>
        <dbReference type="ARBA" id="ARBA00022801"/>
    </source>
</evidence>
<keyword evidence="2 4" id="KW-0378">Hydrolase</keyword>
<dbReference type="EMBL" id="FOQH01000009">
    <property type="protein sequence ID" value="SFI74267.1"/>
    <property type="molecule type" value="Genomic_DNA"/>
</dbReference>
<evidence type="ECO:0000259" key="3">
    <source>
        <dbReference type="PROSITE" id="PS50263"/>
    </source>
</evidence>